<name>A0ABT5U9U9_9GAMM</name>
<dbReference type="SUPFAM" id="SSF53850">
    <property type="entry name" value="Periplasmic binding protein-like II"/>
    <property type="match status" value="1"/>
</dbReference>
<dbReference type="EMBL" id="JAPMOU010000017">
    <property type="protein sequence ID" value="MDE1463146.1"/>
    <property type="molecule type" value="Genomic_DNA"/>
</dbReference>
<dbReference type="Gene3D" id="3.40.190.10">
    <property type="entry name" value="Periplasmic binding protein-like II"/>
    <property type="match status" value="2"/>
</dbReference>
<accession>A0ABT5U9U9</accession>
<gene>
    <name evidence="1" type="ORF">ORQ98_14350</name>
</gene>
<proteinExistence type="predicted"/>
<protein>
    <recommendedName>
        <fullName evidence="3">Solute-binding protein family 3/N-terminal domain-containing protein</fullName>
    </recommendedName>
</protein>
<sequence>MISANGLYTSTVSCAETKKIITLSGSIGTKNSFYGKWLTLIYTEAFKRLGYTLKYNGYPAKRSSQLSDQGIVDGEIHRVADYANKHPNLIRVEEPHFAIYFSAYGIDPNIKLDGWGSLKNNNYRIGYRRGVKRTESVLPTLLPPARLMISESSKQGLEQVAAGRTQVFIDVQQNITFQLNKSQFQNVTFYRAGIMEKTPAHAFLHKKHKTLAPKLSVVLKKMRQEGLIEEYKAKAER</sequence>
<keyword evidence="2" id="KW-1185">Reference proteome</keyword>
<evidence type="ECO:0000313" key="2">
    <source>
        <dbReference type="Proteomes" id="UP001528823"/>
    </source>
</evidence>
<evidence type="ECO:0008006" key="3">
    <source>
        <dbReference type="Google" id="ProtNLM"/>
    </source>
</evidence>
<dbReference type="Proteomes" id="UP001528823">
    <property type="component" value="Unassembled WGS sequence"/>
</dbReference>
<organism evidence="1 2">
    <name type="scientific">Spartinivicinus poritis</name>
    <dbReference type="NCBI Taxonomy" id="2994640"/>
    <lineage>
        <taxon>Bacteria</taxon>
        <taxon>Pseudomonadati</taxon>
        <taxon>Pseudomonadota</taxon>
        <taxon>Gammaproteobacteria</taxon>
        <taxon>Oceanospirillales</taxon>
        <taxon>Zooshikellaceae</taxon>
        <taxon>Spartinivicinus</taxon>
    </lineage>
</organism>
<evidence type="ECO:0000313" key="1">
    <source>
        <dbReference type="EMBL" id="MDE1463146.1"/>
    </source>
</evidence>
<reference evidence="1 2" key="1">
    <citation type="submission" date="2022-11" db="EMBL/GenBank/DDBJ databases">
        <title>Spartinivicinus poritis sp. nov., isolated from scleractinian coral Porites lutea.</title>
        <authorList>
            <person name="Zhang G."/>
            <person name="Cai L."/>
            <person name="Wei Q."/>
        </authorList>
    </citation>
    <scope>NUCLEOTIDE SEQUENCE [LARGE SCALE GENOMIC DNA]</scope>
    <source>
        <strain evidence="1 2">A2-2</strain>
    </source>
</reference>
<dbReference type="RefSeq" id="WP_274689490.1">
    <property type="nucleotide sequence ID" value="NZ_JAPMOU010000017.1"/>
</dbReference>
<comment type="caution">
    <text evidence="1">The sequence shown here is derived from an EMBL/GenBank/DDBJ whole genome shotgun (WGS) entry which is preliminary data.</text>
</comment>